<dbReference type="PANTHER" id="PTHR43201">
    <property type="entry name" value="ACYL-COA SYNTHETASE"/>
    <property type="match status" value="1"/>
</dbReference>
<organism evidence="8 9">
    <name type="scientific">Bradyrhizobium erythrophlei</name>
    <dbReference type="NCBI Taxonomy" id="1437360"/>
    <lineage>
        <taxon>Bacteria</taxon>
        <taxon>Pseudomonadati</taxon>
        <taxon>Pseudomonadota</taxon>
        <taxon>Alphaproteobacteria</taxon>
        <taxon>Hyphomicrobiales</taxon>
        <taxon>Nitrobacteraceae</taxon>
        <taxon>Bradyrhizobium</taxon>
    </lineage>
</organism>
<dbReference type="EC" id="6.2.1.44" evidence="4"/>
<evidence type="ECO:0000313" key="9">
    <source>
        <dbReference type="Proteomes" id="UP000184096"/>
    </source>
</evidence>
<dbReference type="EMBL" id="LT670849">
    <property type="protein sequence ID" value="SHN87773.1"/>
    <property type="molecule type" value="Genomic_DNA"/>
</dbReference>
<evidence type="ECO:0000256" key="5">
    <source>
        <dbReference type="ARBA" id="ARBA00067668"/>
    </source>
</evidence>
<evidence type="ECO:0000256" key="1">
    <source>
        <dbReference type="ARBA" id="ARBA00006432"/>
    </source>
</evidence>
<comment type="similarity">
    <text evidence="1">Belongs to the ATP-dependent AMP-binding enzyme family.</text>
</comment>
<dbReference type="Gene3D" id="3.40.50.12780">
    <property type="entry name" value="N-terminal domain of ligase-like"/>
    <property type="match status" value="1"/>
</dbReference>
<evidence type="ECO:0000259" key="7">
    <source>
        <dbReference type="Pfam" id="PF13193"/>
    </source>
</evidence>
<evidence type="ECO:0000259" key="6">
    <source>
        <dbReference type="Pfam" id="PF00501"/>
    </source>
</evidence>
<name>A0A1M7UXQ9_9BRAD</name>
<dbReference type="GO" id="GO:0031956">
    <property type="term" value="F:medium-chain fatty acid-CoA ligase activity"/>
    <property type="evidence" value="ECO:0007669"/>
    <property type="project" value="TreeGrafter"/>
</dbReference>
<evidence type="ECO:0000256" key="3">
    <source>
        <dbReference type="ARBA" id="ARBA00051915"/>
    </source>
</evidence>
<dbReference type="AlphaFoldDB" id="A0A1M7UXQ9"/>
<dbReference type="Pfam" id="PF00501">
    <property type="entry name" value="AMP-binding"/>
    <property type="match status" value="1"/>
</dbReference>
<dbReference type="SUPFAM" id="SSF56801">
    <property type="entry name" value="Acetyl-CoA synthetase-like"/>
    <property type="match status" value="1"/>
</dbReference>
<dbReference type="InterPro" id="IPR020459">
    <property type="entry name" value="AMP-binding"/>
</dbReference>
<keyword evidence="2" id="KW-0436">Ligase</keyword>
<evidence type="ECO:0000256" key="4">
    <source>
        <dbReference type="ARBA" id="ARBA00066616"/>
    </source>
</evidence>
<reference evidence="9" key="1">
    <citation type="submission" date="2016-11" db="EMBL/GenBank/DDBJ databases">
        <authorList>
            <person name="Varghese N."/>
            <person name="Submissions S."/>
        </authorList>
    </citation>
    <scope>NUCLEOTIDE SEQUENCE [LARGE SCALE GENOMIC DNA]</scope>
    <source>
        <strain evidence="9">GAS401</strain>
    </source>
</reference>
<dbReference type="PROSITE" id="PS00455">
    <property type="entry name" value="AMP_BINDING"/>
    <property type="match status" value="1"/>
</dbReference>
<dbReference type="Pfam" id="PF13193">
    <property type="entry name" value="AMP-binding_C"/>
    <property type="match status" value="1"/>
</dbReference>
<accession>A0A1M7UXQ9</accession>
<evidence type="ECO:0000256" key="2">
    <source>
        <dbReference type="ARBA" id="ARBA00022598"/>
    </source>
</evidence>
<dbReference type="RefSeq" id="WP_072825540.1">
    <property type="nucleotide sequence ID" value="NZ_LT670849.1"/>
</dbReference>
<gene>
    <name evidence="8" type="ORF">SAMN05444170_7350</name>
</gene>
<evidence type="ECO:0000313" key="8">
    <source>
        <dbReference type="EMBL" id="SHN87773.1"/>
    </source>
</evidence>
<dbReference type="PRINTS" id="PR00154">
    <property type="entry name" value="AMPBINDING"/>
</dbReference>
<feature type="domain" description="AMP-binding enzyme C-terminal" evidence="7">
    <location>
        <begin position="422"/>
        <end position="497"/>
    </location>
</feature>
<proteinExistence type="inferred from homology"/>
<protein>
    <recommendedName>
        <fullName evidence="5">3-methylmercaptopropionyl-CoA ligase</fullName>
        <ecNumber evidence="4">6.2.1.44</ecNumber>
    </recommendedName>
</protein>
<dbReference type="FunFam" id="3.30.300.30:FF:000008">
    <property type="entry name" value="2,3-dihydroxybenzoate-AMP ligase"/>
    <property type="match status" value="1"/>
</dbReference>
<dbReference type="InterPro" id="IPR042099">
    <property type="entry name" value="ANL_N_sf"/>
</dbReference>
<dbReference type="InterPro" id="IPR045851">
    <property type="entry name" value="AMP-bd_C_sf"/>
</dbReference>
<dbReference type="InterPro" id="IPR000873">
    <property type="entry name" value="AMP-dep_synth/lig_dom"/>
</dbReference>
<dbReference type="Proteomes" id="UP000184096">
    <property type="component" value="Chromosome I"/>
</dbReference>
<dbReference type="OrthoDB" id="9803968at2"/>
<feature type="domain" description="AMP-dependent synthetase/ligase" evidence="6">
    <location>
        <begin position="10"/>
        <end position="372"/>
    </location>
</feature>
<dbReference type="GO" id="GO:0006631">
    <property type="term" value="P:fatty acid metabolic process"/>
    <property type="evidence" value="ECO:0007669"/>
    <property type="project" value="TreeGrafter"/>
</dbReference>
<sequence>MNIAEWLASTARLRPNAPALLTGFDLDADYRTFARRASAIGAALARDHSIAPGDRVAVFASNCTQYLECLYGIWWMGAAAIPINAKLHGREAAWICSDAGAKLIFVSDDTTAALLEAKGDVPSAMAMLSLDSDAFRAMREGEGTPAPLARDVDDLAWLFYTSGTTGRPKGVMLSHGNLVAASTCYLIDVDPATPKDASLYAAPISHGAGLYNFPHTRMGGRHVVPESGGFDPDEVLNLARNLENVVMFGAPTMVRRLVDAAKRRGENGEGIRTIIYGGGPMYLADIREAIAVMGQRFVQIYGQGESPMTITSLTREWHTKTDHPRYLERLASVGTAQSVMSVRITDKDGRPLPTGETGEVEAKGTAVMLGYWNNPKANAETLKDGWLRTGDVGRLDEDGFLTLSDRSKDVIISGGTNIYPREVEEALLTHADVREVSAIGVPDPDWGEIVVACVVLEDGATRDDAKLDAHCLASIARFKRPKRYVYLDALPKNNYGKVLKTELRQMMRK</sequence>
<dbReference type="InterPro" id="IPR020845">
    <property type="entry name" value="AMP-binding_CS"/>
</dbReference>
<dbReference type="InterPro" id="IPR025110">
    <property type="entry name" value="AMP-bd_C"/>
</dbReference>
<dbReference type="Gene3D" id="3.30.300.30">
    <property type="match status" value="1"/>
</dbReference>
<comment type="catalytic activity">
    <reaction evidence="3">
        <text>3-(methylsulfanyl)propanoate + ATP + CoA = 3-(methylsulfanyl)propanoyl-CoA + AMP + diphosphate</text>
        <dbReference type="Rhea" id="RHEA:43052"/>
        <dbReference type="ChEBI" id="CHEBI:30616"/>
        <dbReference type="ChEBI" id="CHEBI:33019"/>
        <dbReference type="ChEBI" id="CHEBI:49016"/>
        <dbReference type="ChEBI" id="CHEBI:57287"/>
        <dbReference type="ChEBI" id="CHEBI:82815"/>
        <dbReference type="ChEBI" id="CHEBI:456215"/>
        <dbReference type="EC" id="6.2.1.44"/>
    </reaction>
    <physiologicalReaction direction="left-to-right" evidence="3">
        <dbReference type="Rhea" id="RHEA:43053"/>
    </physiologicalReaction>
</comment>
<dbReference type="PANTHER" id="PTHR43201:SF5">
    <property type="entry name" value="MEDIUM-CHAIN ACYL-COA LIGASE ACSF2, MITOCHONDRIAL"/>
    <property type="match status" value="1"/>
</dbReference>
<keyword evidence="9" id="KW-1185">Reference proteome</keyword>